<evidence type="ECO:0000313" key="2">
    <source>
        <dbReference type="EMBL" id="SOE16801.1"/>
    </source>
</evidence>
<evidence type="ECO:0000259" key="1">
    <source>
        <dbReference type="Pfam" id="PF01850"/>
    </source>
</evidence>
<dbReference type="InterPro" id="IPR052106">
    <property type="entry name" value="PINc/VapC_TA"/>
</dbReference>
<dbReference type="Pfam" id="PF01850">
    <property type="entry name" value="PIN"/>
    <property type="match status" value="1"/>
</dbReference>
<evidence type="ECO:0000313" key="3">
    <source>
        <dbReference type="Proteomes" id="UP000219465"/>
    </source>
</evidence>
<dbReference type="SUPFAM" id="SSF88723">
    <property type="entry name" value="PIN domain-like"/>
    <property type="match status" value="1"/>
</dbReference>
<feature type="domain" description="PIN" evidence="1">
    <location>
        <begin position="5"/>
        <end position="119"/>
    </location>
</feature>
<dbReference type="PANTHER" id="PTHR38826">
    <property type="entry name" value="RIBONUCLEASE VAPC13"/>
    <property type="match status" value="1"/>
</dbReference>
<dbReference type="AlphaFoldDB" id="A0A286I9R3"/>
<reference evidence="3" key="1">
    <citation type="submission" date="2017-08" db="EMBL/GenBank/DDBJ databases">
        <authorList>
            <person name="Varghese N."/>
            <person name="Submissions S."/>
        </authorList>
    </citation>
    <scope>NUCLEOTIDE SEQUENCE [LARGE SCALE GENOMIC DNA]</scope>
    <source>
        <strain evidence="3">KCTC 23107</strain>
    </source>
</reference>
<accession>A0A286I9R3</accession>
<name>A0A286I9R3_9HYPH</name>
<dbReference type="Gene3D" id="3.40.50.1010">
    <property type="entry name" value="5'-nuclease"/>
    <property type="match status" value="1"/>
</dbReference>
<sequence length="139" mass="15613">MNAAFFDTNIVAYAAHSTAADATKRDLARRLMQTREVTTSTQVMMELYQVLRRKLAYGAEAAMQWIQTLQNDNVVAVSPVDVVRAMEISHRHSISHWDGLILVAAQRADLEIVYSEDLNHGQAYGSVRVCNPFLEDFLA</sequence>
<dbReference type="CDD" id="cd18692">
    <property type="entry name" value="PIN_VapC-like"/>
    <property type="match status" value="1"/>
</dbReference>
<dbReference type="OrthoDB" id="163436at2"/>
<dbReference type="InterPro" id="IPR029060">
    <property type="entry name" value="PIN-like_dom_sf"/>
</dbReference>
<dbReference type="PANTHER" id="PTHR38826:SF5">
    <property type="entry name" value="RIBONUCLEASE VAPC13"/>
    <property type="match status" value="1"/>
</dbReference>
<proteinExistence type="predicted"/>
<dbReference type="InterPro" id="IPR002716">
    <property type="entry name" value="PIN_dom"/>
</dbReference>
<organism evidence="2 3">
    <name type="scientific">Hoeflea halophila</name>
    <dbReference type="NCBI Taxonomy" id="714899"/>
    <lineage>
        <taxon>Bacteria</taxon>
        <taxon>Pseudomonadati</taxon>
        <taxon>Pseudomonadota</taxon>
        <taxon>Alphaproteobacteria</taxon>
        <taxon>Hyphomicrobiales</taxon>
        <taxon>Rhizobiaceae</taxon>
        <taxon>Hoeflea</taxon>
    </lineage>
</organism>
<keyword evidence="3" id="KW-1185">Reference proteome</keyword>
<gene>
    <name evidence="2" type="ORF">SAMN05877838_1683</name>
</gene>
<dbReference type="Proteomes" id="UP000219465">
    <property type="component" value="Unassembled WGS sequence"/>
</dbReference>
<dbReference type="RefSeq" id="WP_097106904.1">
    <property type="nucleotide sequence ID" value="NZ_OCPC01000002.1"/>
</dbReference>
<dbReference type="EMBL" id="OCPC01000002">
    <property type="protein sequence ID" value="SOE16801.1"/>
    <property type="molecule type" value="Genomic_DNA"/>
</dbReference>
<protein>
    <submittedName>
        <fullName evidence="2">Predicted nucleic acid-binding protein</fullName>
    </submittedName>
</protein>